<dbReference type="PANTHER" id="PTHR37984">
    <property type="entry name" value="PROTEIN CBG26694"/>
    <property type="match status" value="1"/>
</dbReference>
<dbReference type="InterPro" id="IPR001584">
    <property type="entry name" value="Integrase_cat-core"/>
</dbReference>
<dbReference type="InterPro" id="IPR036397">
    <property type="entry name" value="RNaseH_sf"/>
</dbReference>
<protein>
    <recommendedName>
        <fullName evidence="1">Integrase catalytic domain-containing protein</fullName>
    </recommendedName>
</protein>
<dbReference type="Gene3D" id="3.30.420.10">
    <property type="entry name" value="Ribonuclease H-like superfamily/Ribonuclease H"/>
    <property type="match status" value="1"/>
</dbReference>
<proteinExistence type="predicted"/>
<dbReference type="Proteomes" id="UP000663880">
    <property type="component" value="Unassembled WGS sequence"/>
</dbReference>
<dbReference type="EMBL" id="CAJOBZ010000024">
    <property type="protein sequence ID" value="CAF4872984.1"/>
    <property type="molecule type" value="Genomic_DNA"/>
</dbReference>
<name>A0A821TDI3_9NEOP</name>
<dbReference type="OrthoDB" id="2499658at2759"/>
<dbReference type="PROSITE" id="PS50994">
    <property type="entry name" value="INTEGRASE"/>
    <property type="match status" value="1"/>
</dbReference>
<dbReference type="InterPro" id="IPR012337">
    <property type="entry name" value="RNaseH-like_sf"/>
</dbReference>
<dbReference type="GO" id="GO:0015074">
    <property type="term" value="P:DNA integration"/>
    <property type="evidence" value="ECO:0007669"/>
    <property type="project" value="InterPro"/>
</dbReference>
<evidence type="ECO:0000259" key="1">
    <source>
        <dbReference type="PROSITE" id="PS50994"/>
    </source>
</evidence>
<dbReference type="AlphaFoldDB" id="A0A821TDI3"/>
<keyword evidence="3" id="KW-1185">Reference proteome</keyword>
<sequence>MALLVEDSTRSFKETFYEKLLEDDERHQGSTRKSWTRQRINDVINNVKNARVTMLTRGNKTSMNYYWLAKYDIMTTGGEEYLTFKRKAAEEPIIQIVAREDYFDILLSAHKSCGHGGRDKIVYSLKSKFYIPVRAIQLFLALCPTCDAKRHAPRKSTVTRPIVSQDFNIRGQVDLIDFQSCSDGDFKWLLNYQDDATKFVSLRPLKSKRGSEVAMELMKIFMTFGAPYILQSDNGCEFTENIIEELTAMWPEFKIIHESPRRPQTQGSVERSNRDVENMLRMWMKDNKSTNWSVGCYYVQYQKNSSFHRIIGRSPYKALFGNDPDQKILSDQVSDSNDYAATTLTIQSDEIMNEQIPKVKTEEDQLEAVQVSINESEAQLVEVPVLKKEPEETHLMDVQVLINKPEETHLVRNQAHIGIKRAAEIMIDNTAKKFKPLNLGSSVLINVPKVDRGPLDTKIIRGRVVDFRNGVYRVETKTGTIKNWFPRHELQEPVDDYHDDLLDVPISLREAVRNESIFGGQGFQKCTCKPAPKQCFTNRCACYKNKVLCGSKCHSSLSCINK</sequence>
<reference evidence="2" key="1">
    <citation type="submission" date="2021-02" db="EMBL/GenBank/DDBJ databases">
        <authorList>
            <person name="Steward A R."/>
        </authorList>
    </citation>
    <scope>NUCLEOTIDE SEQUENCE</scope>
</reference>
<organism evidence="2 3">
    <name type="scientific">Pieris macdunnoughi</name>
    <dbReference type="NCBI Taxonomy" id="345717"/>
    <lineage>
        <taxon>Eukaryota</taxon>
        <taxon>Metazoa</taxon>
        <taxon>Ecdysozoa</taxon>
        <taxon>Arthropoda</taxon>
        <taxon>Hexapoda</taxon>
        <taxon>Insecta</taxon>
        <taxon>Pterygota</taxon>
        <taxon>Neoptera</taxon>
        <taxon>Endopterygota</taxon>
        <taxon>Lepidoptera</taxon>
        <taxon>Glossata</taxon>
        <taxon>Ditrysia</taxon>
        <taxon>Papilionoidea</taxon>
        <taxon>Pieridae</taxon>
        <taxon>Pierinae</taxon>
        <taxon>Pieris</taxon>
    </lineage>
</organism>
<accession>A0A821TDI3</accession>
<dbReference type="GO" id="GO:0003676">
    <property type="term" value="F:nucleic acid binding"/>
    <property type="evidence" value="ECO:0007669"/>
    <property type="project" value="InterPro"/>
</dbReference>
<dbReference type="InterPro" id="IPR050951">
    <property type="entry name" value="Retrovirus_Pol_polyprotein"/>
</dbReference>
<dbReference type="PANTHER" id="PTHR37984:SF5">
    <property type="entry name" value="PROTEIN NYNRIN-LIKE"/>
    <property type="match status" value="1"/>
</dbReference>
<gene>
    <name evidence="2" type="ORF">PMACD_LOCUS8928</name>
</gene>
<feature type="domain" description="Integrase catalytic" evidence="1">
    <location>
        <begin position="157"/>
        <end position="323"/>
    </location>
</feature>
<evidence type="ECO:0000313" key="3">
    <source>
        <dbReference type="Proteomes" id="UP000663880"/>
    </source>
</evidence>
<comment type="caution">
    <text evidence="2">The sequence shown here is derived from an EMBL/GenBank/DDBJ whole genome shotgun (WGS) entry which is preliminary data.</text>
</comment>
<evidence type="ECO:0000313" key="2">
    <source>
        <dbReference type="EMBL" id="CAF4872984.1"/>
    </source>
</evidence>
<dbReference type="SUPFAM" id="SSF53098">
    <property type="entry name" value="Ribonuclease H-like"/>
    <property type="match status" value="1"/>
</dbReference>